<evidence type="ECO:0000313" key="3">
    <source>
        <dbReference type="Proteomes" id="UP000230852"/>
    </source>
</evidence>
<proteinExistence type="predicted"/>
<reference evidence="3" key="1">
    <citation type="submission" date="2017-09" db="EMBL/GenBank/DDBJ databases">
        <title>Depth-based differentiation of microbial function through sediment-hosted aquifers and enrichment of novel symbionts in the deep terrestrial subsurface.</title>
        <authorList>
            <person name="Probst A.J."/>
            <person name="Ladd B."/>
            <person name="Jarett J.K."/>
            <person name="Geller-Mcgrath D.E."/>
            <person name="Sieber C.M.K."/>
            <person name="Emerson J.B."/>
            <person name="Anantharaman K."/>
            <person name="Thomas B.C."/>
            <person name="Malmstrom R."/>
            <person name="Stieglmeier M."/>
            <person name="Klingl A."/>
            <person name="Woyke T."/>
            <person name="Ryan C.M."/>
            <person name="Banfield J.F."/>
        </authorList>
    </citation>
    <scope>NUCLEOTIDE SEQUENCE [LARGE SCALE GENOMIC DNA]</scope>
</reference>
<sequence length="74" mass="9008">MNKNNFWQKTNHLEIFLIFLFILCVLWYYLIPTERTLHEQLLHLTFIGFSGMNFWSFILVAIQSYVWGYIFLGL</sequence>
<dbReference type="AlphaFoldDB" id="A0A2H0TZN8"/>
<feature type="transmembrane region" description="Helical" evidence="1">
    <location>
        <begin position="12"/>
        <end position="31"/>
    </location>
</feature>
<gene>
    <name evidence="2" type="ORF">COU28_00195</name>
</gene>
<dbReference type="Proteomes" id="UP000230852">
    <property type="component" value="Unassembled WGS sequence"/>
</dbReference>
<organism evidence="2 3">
    <name type="scientific">Candidatus Magasanikbacteria bacterium CG10_big_fil_rev_8_21_14_0_10_36_16</name>
    <dbReference type="NCBI Taxonomy" id="1974645"/>
    <lineage>
        <taxon>Bacteria</taxon>
        <taxon>Candidatus Magasanikiibacteriota</taxon>
    </lineage>
</organism>
<comment type="caution">
    <text evidence="2">The sequence shown here is derived from an EMBL/GenBank/DDBJ whole genome shotgun (WGS) entry which is preliminary data.</text>
</comment>
<evidence type="ECO:0000256" key="1">
    <source>
        <dbReference type="SAM" id="Phobius"/>
    </source>
</evidence>
<dbReference type="EMBL" id="PFBU01000005">
    <property type="protein sequence ID" value="PIR78696.1"/>
    <property type="molecule type" value="Genomic_DNA"/>
</dbReference>
<name>A0A2H0TZN8_9BACT</name>
<keyword evidence="1" id="KW-0472">Membrane</keyword>
<keyword evidence="1" id="KW-1133">Transmembrane helix</keyword>
<feature type="transmembrane region" description="Helical" evidence="1">
    <location>
        <begin position="51"/>
        <end position="72"/>
    </location>
</feature>
<keyword evidence="1" id="KW-0812">Transmembrane</keyword>
<protein>
    <submittedName>
        <fullName evidence="2">Uncharacterized protein</fullName>
    </submittedName>
</protein>
<evidence type="ECO:0000313" key="2">
    <source>
        <dbReference type="EMBL" id="PIR78696.1"/>
    </source>
</evidence>
<accession>A0A2H0TZN8</accession>